<dbReference type="GO" id="GO:0016855">
    <property type="term" value="F:racemase and epimerase activity, acting on amino acids and derivatives"/>
    <property type="evidence" value="ECO:0007669"/>
    <property type="project" value="UniProtKB-UniRule"/>
</dbReference>
<comment type="cofactor">
    <cofactor evidence="6 7">
        <name>Mg(2+)</name>
        <dbReference type="ChEBI" id="CHEBI:18420"/>
    </cofactor>
    <text evidence="6 7">Binds 1 Mg(2+) ion per subunit.</text>
</comment>
<dbReference type="GO" id="GO:0009063">
    <property type="term" value="P:amino acid catabolic process"/>
    <property type="evidence" value="ECO:0007669"/>
    <property type="project" value="InterPro"/>
</dbReference>
<dbReference type="InterPro" id="IPR018110">
    <property type="entry name" value="Mandel_Rmase/mucon_lact_enz_CS"/>
</dbReference>
<dbReference type="PANTHER" id="PTHR48080:SF3">
    <property type="entry name" value="ENOLASE SUPERFAMILY MEMBER DDB_G0284701"/>
    <property type="match status" value="1"/>
</dbReference>
<dbReference type="Proteomes" id="UP001143486">
    <property type="component" value="Unassembled WGS sequence"/>
</dbReference>
<gene>
    <name evidence="9" type="ORF">GCM10017621_28120</name>
</gene>
<dbReference type="Pfam" id="PF02746">
    <property type="entry name" value="MR_MLE_N"/>
    <property type="match status" value="1"/>
</dbReference>
<dbReference type="SUPFAM" id="SSF54826">
    <property type="entry name" value="Enolase N-terminal domain-like"/>
    <property type="match status" value="1"/>
</dbReference>
<reference evidence="9" key="2">
    <citation type="submission" date="2023-01" db="EMBL/GenBank/DDBJ databases">
        <authorList>
            <person name="Sun Q."/>
            <person name="Evtushenko L."/>
        </authorList>
    </citation>
    <scope>NUCLEOTIDE SEQUENCE</scope>
    <source>
        <strain evidence="9">VKM B-1513</strain>
    </source>
</reference>
<accession>A0A9W6IQ65</accession>
<feature type="domain" description="Mandelate racemase/muconate lactonizing enzyme C-terminal" evidence="8">
    <location>
        <begin position="129"/>
        <end position="220"/>
    </location>
</feature>
<dbReference type="InterPro" id="IPR036849">
    <property type="entry name" value="Enolase-like_C_sf"/>
</dbReference>
<dbReference type="EC" id="5.1.1.-" evidence="7"/>
<dbReference type="CDD" id="cd03319">
    <property type="entry name" value="L-Ala-DL-Glu_epimerase"/>
    <property type="match status" value="1"/>
</dbReference>
<dbReference type="SFLD" id="SFLDF00010">
    <property type="entry name" value="dipeptide_epimerase"/>
    <property type="match status" value="1"/>
</dbReference>
<dbReference type="SFLD" id="SFLDS00001">
    <property type="entry name" value="Enolase"/>
    <property type="match status" value="1"/>
</dbReference>
<evidence type="ECO:0000256" key="5">
    <source>
        <dbReference type="PIRSR" id="PIRSR634603-1"/>
    </source>
</evidence>
<dbReference type="InterPro" id="IPR034603">
    <property type="entry name" value="Dipeptide_epimerase"/>
</dbReference>
<keyword evidence="4 7" id="KW-0413">Isomerase</keyword>
<dbReference type="AlphaFoldDB" id="A0A9W6IQ65"/>
<dbReference type="Gene3D" id="3.30.390.10">
    <property type="entry name" value="Enolase-like, N-terminal domain"/>
    <property type="match status" value="1"/>
</dbReference>
<organism evidence="9 10">
    <name type="scientific">Maricaulis virginensis</name>
    <dbReference type="NCBI Taxonomy" id="144022"/>
    <lineage>
        <taxon>Bacteria</taxon>
        <taxon>Pseudomonadati</taxon>
        <taxon>Pseudomonadota</taxon>
        <taxon>Alphaproteobacteria</taxon>
        <taxon>Maricaulales</taxon>
        <taxon>Maricaulaceae</taxon>
        <taxon>Maricaulis</taxon>
    </lineage>
</organism>
<comment type="similarity">
    <text evidence="1 7">Belongs to the mandelate racemase/muconate lactonizing enzyme family.</text>
</comment>
<dbReference type="GO" id="GO:0000287">
    <property type="term" value="F:magnesium ion binding"/>
    <property type="evidence" value="ECO:0007669"/>
    <property type="project" value="UniProtKB-ARBA"/>
</dbReference>
<comment type="caution">
    <text evidence="9">The sequence shown here is derived from an EMBL/GenBank/DDBJ whole genome shotgun (WGS) entry which is preliminary data.</text>
</comment>
<proteinExistence type="inferred from homology"/>
<dbReference type="EMBL" id="BSFE01000009">
    <property type="protein sequence ID" value="GLK53304.1"/>
    <property type="molecule type" value="Genomic_DNA"/>
</dbReference>
<dbReference type="InterPro" id="IPR013341">
    <property type="entry name" value="Mandelate_racemase_N_dom"/>
</dbReference>
<feature type="active site" description="Proton acceptor; specific for (R)-substrate epimerization" evidence="5">
    <location>
        <position position="148"/>
    </location>
</feature>
<dbReference type="InterPro" id="IPR034593">
    <property type="entry name" value="DgoD-like"/>
</dbReference>
<dbReference type="SFLD" id="SFLDG00180">
    <property type="entry name" value="muconate_cycloisomerase"/>
    <property type="match status" value="1"/>
</dbReference>
<evidence type="ECO:0000313" key="9">
    <source>
        <dbReference type="EMBL" id="GLK53304.1"/>
    </source>
</evidence>
<dbReference type="PROSITE" id="PS00909">
    <property type="entry name" value="MR_MLE_2"/>
    <property type="match status" value="1"/>
</dbReference>
<dbReference type="RefSeq" id="WP_271187657.1">
    <property type="nucleotide sequence ID" value="NZ_BSFE01000009.1"/>
</dbReference>
<evidence type="ECO:0000256" key="2">
    <source>
        <dbReference type="ARBA" id="ARBA00022723"/>
    </source>
</evidence>
<reference evidence="9" key="1">
    <citation type="journal article" date="2014" name="Int. J. Syst. Evol. Microbiol.">
        <title>Complete genome sequence of Corynebacterium casei LMG S-19264T (=DSM 44701T), isolated from a smear-ripened cheese.</title>
        <authorList>
            <consortium name="US DOE Joint Genome Institute (JGI-PGF)"/>
            <person name="Walter F."/>
            <person name="Albersmeier A."/>
            <person name="Kalinowski J."/>
            <person name="Ruckert C."/>
        </authorList>
    </citation>
    <scope>NUCLEOTIDE SEQUENCE</scope>
    <source>
        <strain evidence="9">VKM B-1513</strain>
    </source>
</reference>
<dbReference type="NCBIfam" id="NF042940">
    <property type="entry name" value="racemase_DgcA"/>
    <property type="match status" value="1"/>
</dbReference>
<feature type="binding site" evidence="6">
    <location>
        <position position="173"/>
    </location>
    <ligand>
        <name>Mg(2+)</name>
        <dbReference type="ChEBI" id="CHEBI:18420"/>
    </ligand>
</feature>
<dbReference type="SUPFAM" id="SSF51604">
    <property type="entry name" value="Enolase C-terminal domain-like"/>
    <property type="match status" value="1"/>
</dbReference>
<evidence type="ECO:0000259" key="8">
    <source>
        <dbReference type="SMART" id="SM00922"/>
    </source>
</evidence>
<evidence type="ECO:0000256" key="6">
    <source>
        <dbReference type="PIRSR" id="PIRSR634603-3"/>
    </source>
</evidence>
<evidence type="ECO:0000256" key="7">
    <source>
        <dbReference type="RuleBase" id="RU366006"/>
    </source>
</evidence>
<evidence type="ECO:0000256" key="4">
    <source>
        <dbReference type="ARBA" id="ARBA00023235"/>
    </source>
</evidence>
<dbReference type="InterPro" id="IPR013342">
    <property type="entry name" value="Mandelate_racemase_C"/>
</dbReference>
<protein>
    <recommendedName>
        <fullName evidence="7">Dipeptide epimerase</fullName>
        <ecNumber evidence="7">5.1.1.-</ecNumber>
    </recommendedName>
</protein>
<dbReference type="SMART" id="SM00922">
    <property type="entry name" value="MR_MLE"/>
    <property type="match status" value="1"/>
</dbReference>
<evidence type="ECO:0000313" key="10">
    <source>
        <dbReference type="Proteomes" id="UP001143486"/>
    </source>
</evidence>
<dbReference type="InterPro" id="IPR029017">
    <property type="entry name" value="Enolase-like_N"/>
</dbReference>
<dbReference type="InterPro" id="IPR029065">
    <property type="entry name" value="Enolase_C-like"/>
</dbReference>
<sequence length="325" mass="35319">MRLTVELHRFSLKAPFRIASAVFDATHALIVTAEEGRHRGRGEAEGVFYCGETAQSILDETRALIAAYPDGITRDALQTVLPPGGARNAVDCALWDLEAKRSGRSIWALTGVEPRPLTTAVTIGLEPDPEMMADKARRAGPVPVLKVKLNADRPVERIEAIRAVRPDAVLVVDVNEGWTIEQLRDVAPAMARLGVEMLEQPLPRGQDAALDGYVSPVPLCADESCLHSGELDVVRGRYQRINIKLDKTGGLTEALRLARSARAEELGLMVGNMMGTSLAMAPSFVVGCLCDFVDIDGPVLLAQDWPNGLRYETGRVDPPRPELWG</sequence>
<keyword evidence="2 6" id="KW-0479">Metal-binding</keyword>
<dbReference type="Pfam" id="PF13378">
    <property type="entry name" value="MR_MLE_C"/>
    <property type="match status" value="1"/>
</dbReference>
<feature type="binding site" evidence="6">
    <location>
        <position position="222"/>
    </location>
    <ligand>
        <name>Mg(2+)</name>
        <dbReference type="ChEBI" id="CHEBI:18420"/>
    </ligand>
</feature>
<keyword evidence="10" id="KW-1185">Reference proteome</keyword>
<dbReference type="Gene3D" id="3.20.20.120">
    <property type="entry name" value="Enolase-like C-terminal domain"/>
    <property type="match status" value="1"/>
</dbReference>
<feature type="active site" description="Proton acceptor; specific for (S)-substrate epimerization" evidence="5">
    <location>
        <position position="244"/>
    </location>
</feature>
<evidence type="ECO:0000256" key="1">
    <source>
        <dbReference type="ARBA" id="ARBA00008031"/>
    </source>
</evidence>
<name>A0A9W6IQ65_9PROT</name>
<dbReference type="PANTHER" id="PTHR48080">
    <property type="entry name" value="D-GALACTONATE DEHYDRATASE-RELATED"/>
    <property type="match status" value="1"/>
</dbReference>
<feature type="binding site" evidence="6">
    <location>
        <position position="199"/>
    </location>
    <ligand>
        <name>Mg(2+)</name>
        <dbReference type="ChEBI" id="CHEBI:18420"/>
    </ligand>
</feature>
<keyword evidence="3 6" id="KW-0460">Magnesium</keyword>
<evidence type="ECO:0000256" key="3">
    <source>
        <dbReference type="ARBA" id="ARBA00022842"/>
    </source>
</evidence>